<keyword evidence="1" id="KW-0676">Redox-active center</keyword>
<dbReference type="SUPFAM" id="SSF52833">
    <property type="entry name" value="Thioredoxin-like"/>
    <property type="match status" value="1"/>
</dbReference>
<dbReference type="SUPFAM" id="SSF48452">
    <property type="entry name" value="TPR-like"/>
    <property type="match status" value="1"/>
</dbReference>
<evidence type="ECO:0000259" key="2">
    <source>
        <dbReference type="PROSITE" id="PS51352"/>
    </source>
</evidence>
<dbReference type="PROSITE" id="PS51352">
    <property type="entry name" value="THIOREDOXIN_2"/>
    <property type="match status" value="1"/>
</dbReference>
<dbReference type="GO" id="GO:0016209">
    <property type="term" value="F:antioxidant activity"/>
    <property type="evidence" value="ECO:0007669"/>
    <property type="project" value="InterPro"/>
</dbReference>
<dbReference type="EMBL" id="FOMX01000008">
    <property type="protein sequence ID" value="SFE10131.1"/>
    <property type="molecule type" value="Genomic_DNA"/>
</dbReference>
<evidence type="ECO:0000313" key="4">
    <source>
        <dbReference type="Proteomes" id="UP000199400"/>
    </source>
</evidence>
<dbReference type="PROSITE" id="PS00194">
    <property type="entry name" value="THIOREDOXIN_1"/>
    <property type="match status" value="1"/>
</dbReference>
<dbReference type="GO" id="GO:0006950">
    <property type="term" value="P:response to stress"/>
    <property type="evidence" value="ECO:0007669"/>
    <property type="project" value="UniProtKB-ARBA"/>
</dbReference>
<dbReference type="PANTHER" id="PTHR42852:SF13">
    <property type="entry name" value="PROTEIN DIPZ"/>
    <property type="match status" value="1"/>
</dbReference>
<dbReference type="Gene3D" id="3.40.30.10">
    <property type="entry name" value="Glutaredoxin"/>
    <property type="match status" value="1"/>
</dbReference>
<dbReference type="InterPro" id="IPR036249">
    <property type="entry name" value="Thioredoxin-like_sf"/>
</dbReference>
<keyword evidence="3" id="KW-0413">Isomerase</keyword>
<dbReference type="InterPro" id="IPR000866">
    <property type="entry name" value="AhpC/TSA"/>
</dbReference>
<dbReference type="InterPro" id="IPR050553">
    <property type="entry name" value="Thioredoxin_ResA/DsbE_sf"/>
</dbReference>
<dbReference type="GO" id="GO:0016491">
    <property type="term" value="F:oxidoreductase activity"/>
    <property type="evidence" value="ECO:0007669"/>
    <property type="project" value="InterPro"/>
</dbReference>
<sequence length="686" mass="75451">MDRVRRGYHGRDWWGCAREGATLRLQYPDSAPLQAWTILCVARSGEDAVPLADAMMSERPGDPWALFARAGALIDHPGRGEAESIPAARVAQAALPDHPDATWQLARALVVHGAHSEAAAFFAAPPGPASAQLHALELAHTLNTPDVDAQRVFALAEQARAADPRCVDAEFLPGLWLLNRRRPAEAEVMVRRALELSPHSAAMRSTLWSAIRQAEHRDAADKRAAIEADMRLLLLTRGDAPEALMAARQVSQDLFKETYEALSAELEARFPAHQQVDWVRFERLAALWQARHERRQKGSPDPAADEQLRRELDAFIARPPSRPALLGNVYQERYLLVRDDEAAAPEALLAAVQAWAPHEQVNIHSLADAAVELAERTPYRIEAEAIARLALQRLDTRVAQARAAFADQAVVDSEAAYLSAALHSALGAVLLAQGRRAEARVELDQAWSQGKKGSPELFVRMAALAEAEGRIADAETLLVEGLSRWRGEEICEKPLKRLYQRQHGDDSGYAAYRQRLEAAVRDHRRAAILTTAIAEPKPLSPFVLSRLGGGSVRSESLRGRIAVINLWAKWCGPCVAEMPALQDLADAFASAPDVVVTTVNVDTKTDDLTAWLADRGLRLEVLLGTRYASDNGYNTLPLTLFVDHDGRIIFTHEGATERLVEEFTWRIEALRQRASAPASRLVRAAG</sequence>
<dbReference type="InterPro" id="IPR011990">
    <property type="entry name" value="TPR-like_helical_dom_sf"/>
</dbReference>
<organism evidence="3 4">
    <name type="scientific">Nannocystis exedens</name>
    <dbReference type="NCBI Taxonomy" id="54"/>
    <lineage>
        <taxon>Bacteria</taxon>
        <taxon>Pseudomonadati</taxon>
        <taxon>Myxococcota</taxon>
        <taxon>Polyangia</taxon>
        <taxon>Nannocystales</taxon>
        <taxon>Nannocystaceae</taxon>
        <taxon>Nannocystis</taxon>
    </lineage>
</organism>
<dbReference type="AlphaFoldDB" id="A0A1I1XSB0"/>
<dbReference type="STRING" id="54.SAMN02745121_03038"/>
<accession>A0A1I1XSB0</accession>
<feature type="domain" description="Thioredoxin" evidence="2">
    <location>
        <begin position="533"/>
        <end position="672"/>
    </location>
</feature>
<gene>
    <name evidence="3" type="ORF">SAMN02745121_03038</name>
</gene>
<dbReference type="Gene3D" id="1.25.40.10">
    <property type="entry name" value="Tetratricopeptide repeat domain"/>
    <property type="match status" value="1"/>
</dbReference>
<evidence type="ECO:0000256" key="1">
    <source>
        <dbReference type="ARBA" id="ARBA00023284"/>
    </source>
</evidence>
<dbReference type="Proteomes" id="UP000199400">
    <property type="component" value="Unassembled WGS sequence"/>
</dbReference>
<reference evidence="4" key="1">
    <citation type="submission" date="2016-10" db="EMBL/GenBank/DDBJ databases">
        <authorList>
            <person name="Varghese N."/>
            <person name="Submissions S."/>
        </authorList>
    </citation>
    <scope>NUCLEOTIDE SEQUENCE [LARGE SCALE GENOMIC DNA]</scope>
    <source>
        <strain evidence="4">ATCC 25963</strain>
    </source>
</reference>
<dbReference type="GO" id="GO:0016853">
    <property type="term" value="F:isomerase activity"/>
    <property type="evidence" value="ECO:0007669"/>
    <property type="project" value="UniProtKB-KW"/>
</dbReference>
<evidence type="ECO:0000313" key="3">
    <source>
        <dbReference type="EMBL" id="SFE10131.1"/>
    </source>
</evidence>
<keyword evidence="4" id="KW-1185">Reference proteome</keyword>
<protein>
    <submittedName>
        <fullName evidence="3">Thiol-disulfide isomerase or thioredoxin</fullName>
    </submittedName>
</protein>
<dbReference type="InterPro" id="IPR013766">
    <property type="entry name" value="Thioredoxin_domain"/>
</dbReference>
<dbReference type="RefSeq" id="WP_100792944.1">
    <property type="nucleotide sequence ID" value="NZ_FOMX01000008.1"/>
</dbReference>
<dbReference type="OrthoDB" id="9796554at2"/>
<proteinExistence type="predicted"/>
<dbReference type="CDD" id="cd02966">
    <property type="entry name" value="TlpA_like_family"/>
    <property type="match status" value="1"/>
</dbReference>
<dbReference type="PANTHER" id="PTHR42852">
    <property type="entry name" value="THIOL:DISULFIDE INTERCHANGE PROTEIN DSBE"/>
    <property type="match status" value="1"/>
</dbReference>
<dbReference type="InterPro" id="IPR017937">
    <property type="entry name" value="Thioredoxin_CS"/>
</dbReference>
<dbReference type="Pfam" id="PF00578">
    <property type="entry name" value="AhpC-TSA"/>
    <property type="match status" value="1"/>
</dbReference>
<name>A0A1I1XSB0_9BACT</name>